<sequence length="62" mass="6709">MSVTNENLIDFVSAGYGLIPWIGVVAEPAVSFFLKESFGLAQSQSVPDLIVSLITEYSLNDD</sequence>
<evidence type="ECO:0000313" key="1">
    <source>
        <dbReference type="EMBL" id="KAK9717301.1"/>
    </source>
</evidence>
<evidence type="ECO:0000313" key="2">
    <source>
        <dbReference type="Proteomes" id="UP001479436"/>
    </source>
</evidence>
<proteinExistence type="predicted"/>
<reference evidence="1 2" key="1">
    <citation type="submission" date="2023-04" db="EMBL/GenBank/DDBJ databases">
        <title>Genome of Basidiobolus ranarum AG-B5.</title>
        <authorList>
            <person name="Stajich J.E."/>
            <person name="Carter-House D."/>
            <person name="Gryganskyi A."/>
        </authorList>
    </citation>
    <scope>NUCLEOTIDE SEQUENCE [LARGE SCALE GENOMIC DNA]</scope>
    <source>
        <strain evidence="1 2">AG-B5</strain>
    </source>
</reference>
<comment type="caution">
    <text evidence="1">The sequence shown here is derived from an EMBL/GenBank/DDBJ whole genome shotgun (WGS) entry which is preliminary data.</text>
</comment>
<name>A0ABR2W1V7_9FUNG</name>
<protein>
    <submittedName>
        <fullName evidence="1">Uncharacterized protein</fullName>
    </submittedName>
</protein>
<organism evidence="1 2">
    <name type="scientific">Basidiobolus ranarum</name>
    <dbReference type="NCBI Taxonomy" id="34480"/>
    <lineage>
        <taxon>Eukaryota</taxon>
        <taxon>Fungi</taxon>
        <taxon>Fungi incertae sedis</taxon>
        <taxon>Zoopagomycota</taxon>
        <taxon>Entomophthoromycotina</taxon>
        <taxon>Basidiobolomycetes</taxon>
        <taxon>Basidiobolales</taxon>
        <taxon>Basidiobolaceae</taxon>
        <taxon>Basidiobolus</taxon>
    </lineage>
</organism>
<gene>
    <name evidence="1" type="ORF">K7432_006319</name>
</gene>
<accession>A0ABR2W1V7</accession>
<keyword evidence="2" id="KW-1185">Reference proteome</keyword>
<dbReference type="Proteomes" id="UP001479436">
    <property type="component" value="Unassembled WGS sequence"/>
</dbReference>
<dbReference type="EMBL" id="JASJQH010007150">
    <property type="protein sequence ID" value="KAK9717301.1"/>
    <property type="molecule type" value="Genomic_DNA"/>
</dbReference>